<proteinExistence type="predicted"/>
<evidence type="ECO:0000313" key="1">
    <source>
        <dbReference type="WBParaSite" id="HNAJ_0000175301-mRNA-1"/>
    </source>
</evidence>
<organism evidence="1">
    <name type="scientific">Rodentolepis nana</name>
    <name type="common">Dwarf tapeworm</name>
    <name type="synonym">Hymenolepis nana</name>
    <dbReference type="NCBI Taxonomy" id="102285"/>
    <lineage>
        <taxon>Eukaryota</taxon>
        <taxon>Metazoa</taxon>
        <taxon>Spiralia</taxon>
        <taxon>Lophotrochozoa</taxon>
        <taxon>Platyhelminthes</taxon>
        <taxon>Cestoda</taxon>
        <taxon>Eucestoda</taxon>
        <taxon>Cyclophyllidea</taxon>
        <taxon>Hymenolepididae</taxon>
        <taxon>Rodentolepis</taxon>
    </lineage>
</organism>
<sequence length="33" mass="3855">LQDCARTHQELVWATAAVATEFQRELAQQRQQQ</sequence>
<dbReference type="WBParaSite" id="HNAJ_0000175301-mRNA-1">
    <property type="protein sequence ID" value="HNAJ_0000175301-mRNA-1"/>
    <property type="gene ID" value="HNAJ_0000175301"/>
</dbReference>
<protein>
    <submittedName>
        <fullName evidence="1">GntR family transcriptional regulator</fullName>
    </submittedName>
</protein>
<reference evidence="1" key="1">
    <citation type="submission" date="2017-02" db="UniProtKB">
        <authorList>
            <consortium name="WormBaseParasite"/>
        </authorList>
    </citation>
    <scope>IDENTIFICATION</scope>
</reference>
<dbReference type="AlphaFoldDB" id="A0A0R3T3Y5"/>
<accession>A0A0R3T3Y5</accession>
<name>A0A0R3T3Y5_RODNA</name>